<evidence type="ECO:0000313" key="1">
    <source>
        <dbReference type="EMBL" id="GAH12170.1"/>
    </source>
</evidence>
<organism evidence="1">
    <name type="scientific">marine sediment metagenome</name>
    <dbReference type="NCBI Taxonomy" id="412755"/>
    <lineage>
        <taxon>unclassified sequences</taxon>
        <taxon>metagenomes</taxon>
        <taxon>ecological metagenomes</taxon>
    </lineage>
</organism>
<dbReference type="InterPro" id="IPR013325">
    <property type="entry name" value="RNA_pol_sigma_r2"/>
</dbReference>
<dbReference type="Gene3D" id="1.10.10.10">
    <property type="entry name" value="Winged helix-like DNA-binding domain superfamily/Winged helix DNA-binding domain"/>
    <property type="match status" value="1"/>
</dbReference>
<dbReference type="InterPro" id="IPR014284">
    <property type="entry name" value="RNA_pol_sigma-70_dom"/>
</dbReference>
<protein>
    <submittedName>
        <fullName evidence="1">Uncharacterized protein</fullName>
    </submittedName>
</protein>
<dbReference type="AlphaFoldDB" id="X1DVC1"/>
<comment type="caution">
    <text evidence="1">The sequence shown here is derived from an EMBL/GenBank/DDBJ whole genome shotgun (WGS) entry which is preliminary data.</text>
</comment>
<name>X1DVC1_9ZZZZ</name>
<dbReference type="InterPro" id="IPR036388">
    <property type="entry name" value="WH-like_DNA-bd_sf"/>
</dbReference>
<reference evidence="1" key="1">
    <citation type="journal article" date="2014" name="Front. Microbiol.">
        <title>High frequency of phylogenetically diverse reductive dehalogenase-homologous genes in deep subseafloor sedimentary metagenomes.</title>
        <authorList>
            <person name="Kawai M."/>
            <person name="Futagami T."/>
            <person name="Toyoda A."/>
            <person name="Takaki Y."/>
            <person name="Nishi S."/>
            <person name="Hori S."/>
            <person name="Arai W."/>
            <person name="Tsubouchi T."/>
            <person name="Morono Y."/>
            <person name="Uchiyama I."/>
            <person name="Ito T."/>
            <person name="Fujiyama A."/>
            <person name="Inagaki F."/>
            <person name="Takami H."/>
        </authorList>
    </citation>
    <scope>NUCLEOTIDE SEQUENCE</scope>
    <source>
        <strain evidence="1">Expedition CK06-06</strain>
    </source>
</reference>
<accession>X1DVC1</accession>
<dbReference type="SUPFAM" id="SSF88946">
    <property type="entry name" value="Sigma2 domain of RNA polymerase sigma factors"/>
    <property type="match status" value="1"/>
</dbReference>
<proteinExistence type="predicted"/>
<dbReference type="GO" id="GO:0003700">
    <property type="term" value="F:DNA-binding transcription factor activity"/>
    <property type="evidence" value="ECO:0007669"/>
    <property type="project" value="InterPro"/>
</dbReference>
<dbReference type="NCBIfam" id="TIGR02937">
    <property type="entry name" value="sigma70-ECF"/>
    <property type="match status" value="1"/>
</dbReference>
<gene>
    <name evidence="1" type="ORF">S01H4_61593</name>
</gene>
<sequence length="165" mass="19391">EEHDDTIRNMISFLVSDKSMVDDIFQDLFISLVRRPIPERVKNIKGYLHRAVKNDVLDAAFQTKSYRARNQKYAELYTDRPKCDTPENIVIQAEEIQRLFDIVENQLMQHEAEAVIQRYHYGRSTSEAAQAMNINKRSFSHYICTGLKKVRRVVRESQLEPNTPF</sequence>
<feature type="non-terminal residue" evidence="1">
    <location>
        <position position="1"/>
    </location>
</feature>
<dbReference type="InterPro" id="IPR013324">
    <property type="entry name" value="RNA_pol_sigma_r3/r4-like"/>
</dbReference>
<dbReference type="Gene3D" id="1.10.1740.10">
    <property type="match status" value="1"/>
</dbReference>
<dbReference type="SUPFAM" id="SSF88659">
    <property type="entry name" value="Sigma3 and sigma4 domains of RNA polymerase sigma factors"/>
    <property type="match status" value="1"/>
</dbReference>
<dbReference type="GO" id="GO:0006352">
    <property type="term" value="P:DNA-templated transcription initiation"/>
    <property type="evidence" value="ECO:0007669"/>
    <property type="project" value="InterPro"/>
</dbReference>
<dbReference type="EMBL" id="BART01036557">
    <property type="protein sequence ID" value="GAH12170.1"/>
    <property type="molecule type" value="Genomic_DNA"/>
</dbReference>